<comment type="caution">
    <text evidence="1">The sequence shown here is derived from an EMBL/GenBank/DDBJ whole genome shotgun (WGS) entry which is preliminary data.</text>
</comment>
<protein>
    <submittedName>
        <fullName evidence="1">Uncharacterized protein</fullName>
    </submittedName>
</protein>
<dbReference type="Proteomes" id="UP000187166">
    <property type="component" value="Unassembled WGS sequence"/>
</dbReference>
<evidence type="ECO:0000313" key="2">
    <source>
        <dbReference type="Proteomes" id="UP000187166"/>
    </source>
</evidence>
<reference evidence="1 2" key="1">
    <citation type="journal article" date="2016" name="Appl. Environ. Microbiol.">
        <title>Function and Phylogeny of Bacterial Butyryl Coenzyme A:Acetate Transferases and Their Diversity in the Proximal Colon of Swine.</title>
        <authorList>
            <person name="Trachsel J."/>
            <person name="Bayles D.O."/>
            <person name="Looft T."/>
            <person name="Levine U.Y."/>
            <person name="Allen H.K."/>
        </authorList>
    </citation>
    <scope>NUCLEOTIDE SEQUENCE [LARGE SCALE GENOMIC DNA]</scope>
    <source>
        <strain evidence="1 2">35-6-1</strain>
    </source>
</reference>
<proteinExistence type="predicted"/>
<gene>
    <name evidence="1" type="ORF">BIV18_09775</name>
</gene>
<name>A0A1U7LX64_9FIRM</name>
<accession>A0A1U7LX64</accession>
<dbReference type="STRING" id="1465756.BIV18_09775"/>
<organism evidence="1 2">
    <name type="scientific">Peptoniphilus porci</name>
    <dbReference type="NCBI Taxonomy" id="2652280"/>
    <lineage>
        <taxon>Bacteria</taxon>
        <taxon>Bacillati</taxon>
        <taxon>Bacillota</taxon>
        <taxon>Tissierellia</taxon>
        <taxon>Tissierellales</taxon>
        <taxon>Peptoniphilaceae</taxon>
        <taxon>Peptoniphilus</taxon>
    </lineage>
</organism>
<keyword evidence="2" id="KW-1185">Reference proteome</keyword>
<evidence type="ECO:0000313" key="1">
    <source>
        <dbReference type="EMBL" id="OLR61632.1"/>
    </source>
</evidence>
<dbReference type="EMBL" id="MJIH01000008">
    <property type="protein sequence ID" value="OLR61632.1"/>
    <property type="molecule type" value="Genomic_DNA"/>
</dbReference>
<dbReference type="AlphaFoldDB" id="A0A1U7LX64"/>
<sequence>MVDKVKIFSDYILLYKLKILQNKKKVGNIMLKDLFITRNMDYLKTAQAVFDYINYNIDRGIFSMPMPSLVMLNRTYKETNKLMVKMLKKRGIKVETVNNTDYIVI</sequence>